<sequence length="107" mass="11817">MDDFLVRELVQDWSHTVVFIVLCVVVVAETGDNEVVAVVLSAIRKCNDFGDCVAVAWYDVVVDVDARGFVHAGYKPGISNPCMTKLIDDYNNCMRAVLENVSSTLFV</sequence>
<proteinExistence type="predicted"/>
<name>A0A9N8WC15_9GLOM</name>
<dbReference type="AlphaFoldDB" id="A0A9N8WC15"/>
<protein>
    <submittedName>
        <fullName evidence="1">10032_t:CDS:1</fullName>
    </submittedName>
</protein>
<evidence type="ECO:0000313" key="2">
    <source>
        <dbReference type="Proteomes" id="UP000789508"/>
    </source>
</evidence>
<gene>
    <name evidence="1" type="ORF">ALEPTO_LOCUS2666</name>
</gene>
<organism evidence="1 2">
    <name type="scientific">Ambispora leptoticha</name>
    <dbReference type="NCBI Taxonomy" id="144679"/>
    <lineage>
        <taxon>Eukaryota</taxon>
        <taxon>Fungi</taxon>
        <taxon>Fungi incertae sedis</taxon>
        <taxon>Mucoromycota</taxon>
        <taxon>Glomeromycotina</taxon>
        <taxon>Glomeromycetes</taxon>
        <taxon>Archaeosporales</taxon>
        <taxon>Ambisporaceae</taxon>
        <taxon>Ambispora</taxon>
    </lineage>
</organism>
<accession>A0A9N8WC15</accession>
<dbReference type="Proteomes" id="UP000789508">
    <property type="component" value="Unassembled WGS sequence"/>
</dbReference>
<dbReference type="EMBL" id="CAJVPS010000414">
    <property type="protein sequence ID" value="CAG8484583.1"/>
    <property type="molecule type" value="Genomic_DNA"/>
</dbReference>
<evidence type="ECO:0000313" key="1">
    <source>
        <dbReference type="EMBL" id="CAG8484583.1"/>
    </source>
</evidence>
<comment type="caution">
    <text evidence="1">The sequence shown here is derived from an EMBL/GenBank/DDBJ whole genome shotgun (WGS) entry which is preliminary data.</text>
</comment>
<keyword evidence="2" id="KW-1185">Reference proteome</keyword>
<reference evidence="1" key="1">
    <citation type="submission" date="2021-06" db="EMBL/GenBank/DDBJ databases">
        <authorList>
            <person name="Kallberg Y."/>
            <person name="Tangrot J."/>
            <person name="Rosling A."/>
        </authorList>
    </citation>
    <scope>NUCLEOTIDE SEQUENCE</scope>
    <source>
        <strain evidence="1">FL130A</strain>
    </source>
</reference>